<dbReference type="PANTHER" id="PTHR39335">
    <property type="entry name" value="BLL4220 PROTEIN"/>
    <property type="match status" value="1"/>
</dbReference>
<evidence type="ECO:0000256" key="1">
    <source>
        <dbReference type="SAM" id="SignalP"/>
    </source>
</evidence>
<dbReference type="EMBL" id="WQKZ01000001">
    <property type="protein sequence ID" value="MVN74973.1"/>
    <property type="molecule type" value="Genomic_DNA"/>
</dbReference>
<dbReference type="RefSeq" id="WP_157561743.1">
    <property type="nucleotide sequence ID" value="NZ_WQKZ01000001.1"/>
</dbReference>
<protein>
    <recommendedName>
        <fullName evidence="4">Lipoprotein</fullName>
    </recommendedName>
</protein>
<dbReference type="AlphaFoldDB" id="A0A7K1T9A0"/>
<dbReference type="Pfam" id="PF03640">
    <property type="entry name" value="Lipoprotein_15"/>
    <property type="match status" value="3"/>
</dbReference>
<gene>
    <name evidence="2" type="ORF">GO988_01395</name>
</gene>
<dbReference type="Proteomes" id="UP000441336">
    <property type="component" value="Unassembled WGS sequence"/>
</dbReference>
<name>A0A7K1T9A0_9BACT</name>
<reference evidence="2 3" key="1">
    <citation type="submission" date="2019-12" db="EMBL/GenBank/DDBJ databases">
        <title>Hymenobacter sp. HMF4947 Genome sequencing and assembly.</title>
        <authorList>
            <person name="Kang H."/>
            <person name="Cha I."/>
            <person name="Kim H."/>
            <person name="Joh K."/>
        </authorList>
    </citation>
    <scope>NUCLEOTIDE SEQUENCE [LARGE SCALE GENOMIC DNA]</scope>
    <source>
        <strain evidence="2 3">HMF4947</strain>
    </source>
</reference>
<feature type="chain" id="PRO_5029717829" description="Lipoprotein" evidence="1">
    <location>
        <begin position="34"/>
        <end position="286"/>
    </location>
</feature>
<dbReference type="InterPro" id="IPR005297">
    <property type="entry name" value="Lipoprotein_repeat"/>
</dbReference>
<proteinExistence type="predicted"/>
<evidence type="ECO:0000313" key="2">
    <source>
        <dbReference type="EMBL" id="MVN74973.1"/>
    </source>
</evidence>
<feature type="signal peptide" evidence="1">
    <location>
        <begin position="1"/>
        <end position="33"/>
    </location>
</feature>
<keyword evidence="1" id="KW-0732">Signal</keyword>
<comment type="caution">
    <text evidence="2">The sequence shown here is derived from an EMBL/GenBank/DDBJ whole genome shotgun (WGS) entry which is preliminary data.</text>
</comment>
<organism evidence="2 3">
    <name type="scientific">Hymenobacter ginkgonis</name>
    <dbReference type="NCBI Taxonomy" id="2682976"/>
    <lineage>
        <taxon>Bacteria</taxon>
        <taxon>Pseudomonadati</taxon>
        <taxon>Bacteroidota</taxon>
        <taxon>Cytophagia</taxon>
        <taxon>Cytophagales</taxon>
        <taxon>Hymenobacteraceae</taxon>
        <taxon>Hymenobacter</taxon>
    </lineage>
</organism>
<dbReference type="PANTHER" id="PTHR39335:SF1">
    <property type="entry name" value="BLL4220 PROTEIN"/>
    <property type="match status" value="1"/>
</dbReference>
<accession>A0A7K1T9A0</accession>
<sequence>MLGQSSYARPTRLVAWCAALLASVALGLGSCHKSDDTPPTPTPTIQLASDAVVGPHLVDAAGNTVYYFSRDLSGTNNCTGGCASVWPIYYEPNLIVGDGLKASDFATITTSGGQPQTTYKGWPMYYYAPADASGQFVREKPGQVTGDKVGNVWFTMRPDYSLLLAFTNVTNKTTNVTSSKSFLIDNQGRTLYTFGKDKTSPATQSTNCTGGCIATWPVYADAITNLPSALKASDFSTITRSDGANGTTRPQATYKGLPLYYYTPDNATRNVVEGDGIGNIWSVATP</sequence>
<evidence type="ECO:0008006" key="4">
    <source>
        <dbReference type="Google" id="ProtNLM"/>
    </source>
</evidence>
<evidence type="ECO:0000313" key="3">
    <source>
        <dbReference type="Proteomes" id="UP000441336"/>
    </source>
</evidence>
<dbReference type="GO" id="GO:0043448">
    <property type="term" value="P:alkane catabolic process"/>
    <property type="evidence" value="ECO:0007669"/>
    <property type="project" value="TreeGrafter"/>
</dbReference>
<keyword evidence="3" id="KW-1185">Reference proteome</keyword>